<evidence type="ECO:0000313" key="3">
    <source>
        <dbReference type="Proteomes" id="UP001139179"/>
    </source>
</evidence>
<comment type="caution">
    <text evidence="2">The sequence shown here is derived from an EMBL/GenBank/DDBJ whole genome shotgun (WGS) entry which is preliminary data.</text>
</comment>
<dbReference type="EMBL" id="JAMBOL010000007">
    <property type="protein sequence ID" value="MCM3714469.1"/>
    <property type="molecule type" value="Genomic_DNA"/>
</dbReference>
<keyword evidence="3" id="KW-1185">Reference proteome</keyword>
<proteinExistence type="predicted"/>
<name>A0A9X2IN19_9BACI</name>
<dbReference type="AlphaFoldDB" id="A0A9X2IN19"/>
<accession>A0A9X2IN19</accession>
<protein>
    <submittedName>
        <fullName evidence="2">Uncharacterized protein</fullName>
    </submittedName>
</protein>
<gene>
    <name evidence="2" type="ORF">M3202_10255</name>
</gene>
<feature type="region of interest" description="Disordered" evidence="1">
    <location>
        <begin position="29"/>
        <end position="48"/>
    </location>
</feature>
<organism evidence="2 3">
    <name type="scientific">Halalkalibacter oceani</name>
    <dbReference type="NCBI Taxonomy" id="1653776"/>
    <lineage>
        <taxon>Bacteria</taxon>
        <taxon>Bacillati</taxon>
        <taxon>Bacillota</taxon>
        <taxon>Bacilli</taxon>
        <taxon>Bacillales</taxon>
        <taxon>Bacillaceae</taxon>
        <taxon>Halalkalibacter</taxon>
    </lineage>
</organism>
<evidence type="ECO:0000256" key="1">
    <source>
        <dbReference type="SAM" id="MobiDB-lite"/>
    </source>
</evidence>
<evidence type="ECO:0000313" key="2">
    <source>
        <dbReference type="EMBL" id="MCM3714469.1"/>
    </source>
</evidence>
<sequence>MTVSEKKALEEMQKKLELLATEINDLKKSSQNGFEQLDTDDLLTQAYN</sequence>
<dbReference type="RefSeq" id="WP_251195148.1">
    <property type="nucleotide sequence ID" value="NZ_JAMBOL010000007.1"/>
</dbReference>
<dbReference type="Proteomes" id="UP001139179">
    <property type="component" value="Unassembled WGS sequence"/>
</dbReference>
<reference evidence="2" key="1">
    <citation type="submission" date="2022-05" db="EMBL/GenBank/DDBJ databases">
        <title>Comparative Genomics of Spacecraft Associated Microbes.</title>
        <authorList>
            <person name="Tran M.T."/>
            <person name="Wright A."/>
            <person name="Seuylemezian A."/>
            <person name="Eisen J."/>
            <person name="Coil D."/>
        </authorList>
    </citation>
    <scope>NUCLEOTIDE SEQUENCE</scope>
    <source>
        <strain evidence="2">214.1.1</strain>
    </source>
</reference>